<dbReference type="Pfam" id="PF09837">
    <property type="entry name" value="DUF2064"/>
    <property type="match status" value="1"/>
</dbReference>
<organism evidence="1 2">
    <name type="scientific">Phycisphaera mikurensis (strain NBRC 102666 / KCTC 22515 / FYK2301M01)</name>
    <dbReference type="NCBI Taxonomy" id="1142394"/>
    <lineage>
        <taxon>Bacteria</taxon>
        <taxon>Pseudomonadati</taxon>
        <taxon>Planctomycetota</taxon>
        <taxon>Phycisphaerae</taxon>
        <taxon>Phycisphaerales</taxon>
        <taxon>Phycisphaeraceae</taxon>
        <taxon>Phycisphaera</taxon>
    </lineage>
</organism>
<evidence type="ECO:0000313" key="1">
    <source>
        <dbReference type="EMBL" id="BAM04254.1"/>
    </source>
</evidence>
<dbReference type="eggNOG" id="COG3222">
    <property type="taxonomic scope" value="Bacteria"/>
</dbReference>
<gene>
    <name evidence="1" type="ordered locus">PSMK_20950</name>
</gene>
<dbReference type="InterPro" id="IPR018641">
    <property type="entry name" value="Trfase_1_rSAM/seldom-assoc"/>
</dbReference>
<sequence length="248" mass="25520">MPEDVQGFAVVRIVVMAKAAVPGRVKTRLTTTGPGGEPALPPARAAAVHAAMLDAVLTRTKRFFDGFKPRPRLRLAMDDPAGAPPSAAGWEVVPQGGGDLGERMGRCGGEGGAVCLGVDSPDVPLDALEAAWWIAMGVDTARTGGRTLAAAGPVGDGGYWTLAVSRPMPPLLAGIDWGTSTVFEQTRAAAAAASLPFTALPPWHDVDDAADLAALRHRLEAADPATEPELARLRAALAALADPRTASV</sequence>
<reference evidence="1 2" key="1">
    <citation type="submission" date="2012-02" db="EMBL/GenBank/DDBJ databases">
        <title>Complete genome sequence of Phycisphaera mikurensis NBRC 102666.</title>
        <authorList>
            <person name="Ankai A."/>
            <person name="Hosoyama A."/>
            <person name="Terui Y."/>
            <person name="Sekine M."/>
            <person name="Fukai R."/>
            <person name="Kato Y."/>
            <person name="Nakamura S."/>
            <person name="Yamada-Narita S."/>
            <person name="Kawakoshi A."/>
            <person name="Fukunaga Y."/>
            <person name="Yamazaki S."/>
            <person name="Fujita N."/>
        </authorList>
    </citation>
    <scope>NUCLEOTIDE SEQUENCE [LARGE SCALE GENOMIC DNA]</scope>
    <source>
        <strain evidence="2">NBRC 102666 / KCTC 22515 / FYK2301M01</strain>
    </source>
</reference>
<evidence type="ECO:0000313" key="2">
    <source>
        <dbReference type="Proteomes" id="UP000007881"/>
    </source>
</evidence>
<dbReference type="PANTHER" id="PTHR36529:SF1">
    <property type="entry name" value="GLYCOSYLTRANSFERASE"/>
    <property type="match status" value="1"/>
</dbReference>
<dbReference type="STRING" id="1142394.PSMK_20950"/>
<dbReference type="HOGENOM" id="CLU_075662_1_0_0"/>
<keyword evidence="2" id="KW-1185">Reference proteome</keyword>
<name>I0IG66_PHYMF</name>
<dbReference type="KEGG" id="phm:PSMK_20950"/>
<protein>
    <recommendedName>
        <fullName evidence="3">Glycosyltransferase</fullName>
    </recommendedName>
</protein>
<evidence type="ECO:0008006" key="3">
    <source>
        <dbReference type="Google" id="ProtNLM"/>
    </source>
</evidence>
<dbReference type="InterPro" id="IPR029044">
    <property type="entry name" value="Nucleotide-diphossugar_trans"/>
</dbReference>
<dbReference type="SUPFAM" id="SSF53448">
    <property type="entry name" value="Nucleotide-diphospho-sugar transferases"/>
    <property type="match status" value="1"/>
</dbReference>
<proteinExistence type="predicted"/>
<dbReference type="EMBL" id="AP012338">
    <property type="protein sequence ID" value="BAM04254.1"/>
    <property type="molecule type" value="Genomic_DNA"/>
</dbReference>
<dbReference type="PANTHER" id="PTHR36529">
    <property type="entry name" value="SLL1095 PROTEIN"/>
    <property type="match status" value="1"/>
</dbReference>
<dbReference type="AlphaFoldDB" id="I0IG66"/>
<dbReference type="RefSeq" id="WP_014437472.1">
    <property type="nucleotide sequence ID" value="NC_017080.1"/>
</dbReference>
<accession>I0IG66</accession>
<dbReference type="Gene3D" id="3.90.550.10">
    <property type="entry name" value="Spore Coat Polysaccharide Biosynthesis Protein SpsA, Chain A"/>
    <property type="match status" value="1"/>
</dbReference>
<dbReference type="Proteomes" id="UP000007881">
    <property type="component" value="Chromosome"/>
</dbReference>
<dbReference type="OrthoDB" id="9810303at2"/>